<feature type="domain" description="SKI-interacting protein SKIP SNW" evidence="4">
    <location>
        <begin position="20"/>
        <end position="88"/>
    </location>
</feature>
<protein>
    <recommendedName>
        <fullName evidence="2 3">Pre-mRNA-processing protein 45</fullName>
    </recommendedName>
</protein>
<dbReference type="InterPro" id="IPR004015">
    <property type="entry name" value="SKI-int_prot_SKIP_SNW-dom"/>
</dbReference>
<dbReference type="PANTHER" id="PTHR12096">
    <property type="entry name" value="NUCLEAR PROTEIN SKIP-RELATED"/>
    <property type="match status" value="1"/>
</dbReference>
<keyword evidence="3" id="KW-0507">mRNA processing</keyword>
<dbReference type="Proteomes" id="UP000266673">
    <property type="component" value="Unassembled WGS sequence"/>
</dbReference>
<dbReference type="InterPro" id="IPR017862">
    <property type="entry name" value="SKI-int_prot_SKIP"/>
</dbReference>
<feature type="domain" description="SKI-interacting protein SKIP SNW" evidence="4">
    <location>
        <begin position="89"/>
        <end position="141"/>
    </location>
</feature>
<proteinExistence type="inferred from homology"/>
<keyword evidence="3" id="KW-0539">Nucleus</keyword>
<evidence type="ECO:0000256" key="1">
    <source>
        <dbReference type="ARBA" id="ARBA00010197"/>
    </source>
</evidence>
<sequence>MTVMLKNAIKYRIQDLQITNICYTSKQQDEAYNSGATQRIIRIVEIPVDPIDSSTKKFGLSLPLAPILHSLLCKISAKEQQKWIIPPSTEGRGLQEVTINDKFAKFSEALFIANRHARKEAQQYALMREKFAQKEKEEKERC</sequence>
<dbReference type="GO" id="GO:0000398">
    <property type="term" value="P:mRNA splicing, via spliceosome"/>
    <property type="evidence" value="ECO:0007669"/>
    <property type="project" value="InterPro"/>
</dbReference>
<dbReference type="EMBL" id="QKWP01001132">
    <property type="protein sequence ID" value="RIB11438.1"/>
    <property type="molecule type" value="Genomic_DNA"/>
</dbReference>
<evidence type="ECO:0000256" key="3">
    <source>
        <dbReference type="RuleBase" id="RU367140"/>
    </source>
</evidence>
<dbReference type="OrthoDB" id="666364at2759"/>
<comment type="caution">
    <text evidence="5">The sequence shown here is derived from an EMBL/GenBank/DDBJ whole genome shotgun (WGS) entry which is preliminary data.</text>
</comment>
<dbReference type="Pfam" id="PF02731">
    <property type="entry name" value="SKIP_SNW"/>
    <property type="match status" value="2"/>
</dbReference>
<evidence type="ECO:0000313" key="5">
    <source>
        <dbReference type="EMBL" id="RIB11438.1"/>
    </source>
</evidence>
<dbReference type="STRING" id="44941.A0A397UQ59"/>
<gene>
    <name evidence="5" type="ORF">C2G38_2203394</name>
</gene>
<reference evidence="5 6" key="1">
    <citation type="submission" date="2018-06" db="EMBL/GenBank/DDBJ databases">
        <title>Comparative genomics reveals the genomic features of Rhizophagus irregularis, R. cerebriforme, R. diaphanum and Gigaspora rosea, and their symbiotic lifestyle signature.</title>
        <authorList>
            <person name="Morin E."/>
            <person name="San Clemente H."/>
            <person name="Chen E.C.H."/>
            <person name="De La Providencia I."/>
            <person name="Hainaut M."/>
            <person name="Kuo A."/>
            <person name="Kohler A."/>
            <person name="Murat C."/>
            <person name="Tang N."/>
            <person name="Roy S."/>
            <person name="Loubradou J."/>
            <person name="Henrissat B."/>
            <person name="Grigoriev I.V."/>
            <person name="Corradi N."/>
            <person name="Roux C."/>
            <person name="Martin F.M."/>
        </authorList>
    </citation>
    <scope>NUCLEOTIDE SEQUENCE [LARGE SCALE GENOMIC DNA]</scope>
    <source>
        <strain evidence="5 6">DAOM 194757</strain>
    </source>
</reference>
<comment type="subcellular location">
    <subcellularLocation>
        <location evidence="3">Nucleus</location>
    </subcellularLocation>
</comment>
<evidence type="ECO:0000313" key="6">
    <source>
        <dbReference type="Proteomes" id="UP000266673"/>
    </source>
</evidence>
<name>A0A397UQ59_9GLOM</name>
<keyword evidence="3" id="KW-0747">Spliceosome</keyword>
<organism evidence="5 6">
    <name type="scientific">Gigaspora rosea</name>
    <dbReference type="NCBI Taxonomy" id="44941"/>
    <lineage>
        <taxon>Eukaryota</taxon>
        <taxon>Fungi</taxon>
        <taxon>Fungi incertae sedis</taxon>
        <taxon>Mucoromycota</taxon>
        <taxon>Glomeromycotina</taxon>
        <taxon>Glomeromycetes</taxon>
        <taxon>Diversisporales</taxon>
        <taxon>Gigasporaceae</taxon>
        <taxon>Gigaspora</taxon>
    </lineage>
</organism>
<evidence type="ECO:0000259" key="4">
    <source>
        <dbReference type="Pfam" id="PF02731"/>
    </source>
</evidence>
<comment type="subunit">
    <text evidence="3">Associated with the spliceosome.</text>
</comment>
<keyword evidence="3" id="KW-0508">mRNA splicing</keyword>
<accession>A0A397UQ59</accession>
<evidence type="ECO:0000256" key="2">
    <source>
        <dbReference type="ARBA" id="ARBA00022160"/>
    </source>
</evidence>
<dbReference type="GO" id="GO:0005681">
    <property type="term" value="C:spliceosomal complex"/>
    <property type="evidence" value="ECO:0007669"/>
    <property type="project" value="UniProtKB-UniRule"/>
</dbReference>
<comment type="function">
    <text evidence="3">Involved in pre-mRNA splicing.</text>
</comment>
<comment type="similarity">
    <text evidence="1 3">Belongs to the SNW family.</text>
</comment>
<dbReference type="AlphaFoldDB" id="A0A397UQ59"/>
<keyword evidence="6" id="KW-1185">Reference proteome</keyword>